<dbReference type="EMBL" id="PGOL01000803">
    <property type="protein sequence ID" value="PKI64586.1"/>
    <property type="molecule type" value="Genomic_DNA"/>
</dbReference>
<reference evidence="1 2" key="1">
    <citation type="submission" date="2017-11" db="EMBL/GenBank/DDBJ databases">
        <title>De-novo sequencing of pomegranate (Punica granatum L.) genome.</title>
        <authorList>
            <person name="Akparov Z."/>
            <person name="Amiraslanov A."/>
            <person name="Hajiyeva S."/>
            <person name="Abbasov M."/>
            <person name="Kaur K."/>
            <person name="Hamwieh A."/>
            <person name="Solovyev V."/>
            <person name="Salamov A."/>
            <person name="Braich B."/>
            <person name="Kosarev P."/>
            <person name="Mahmoud A."/>
            <person name="Hajiyev E."/>
            <person name="Babayeva S."/>
            <person name="Izzatullayeva V."/>
            <person name="Mammadov A."/>
            <person name="Mammadov A."/>
            <person name="Sharifova S."/>
            <person name="Ojaghi J."/>
            <person name="Eynullazada K."/>
            <person name="Bayramov B."/>
            <person name="Abdulazimova A."/>
            <person name="Shahmuradov I."/>
        </authorList>
    </citation>
    <scope>NUCLEOTIDE SEQUENCE [LARGE SCALE GENOMIC DNA]</scope>
    <source>
        <strain evidence="2">cv. AG2017</strain>
        <tissue evidence="1">Leaf</tissue>
    </source>
</reference>
<evidence type="ECO:0000313" key="2">
    <source>
        <dbReference type="Proteomes" id="UP000233551"/>
    </source>
</evidence>
<keyword evidence="2" id="KW-1185">Reference proteome</keyword>
<dbReference type="Proteomes" id="UP000233551">
    <property type="component" value="Unassembled WGS sequence"/>
</dbReference>
<accession>A0A2I0KA23</accession>
<gene>
    <name evidence="1" type="ORF">CRG98_015018</name>
</gene>
<protein>
    <submittedName>
        <fullName evidence="1">Uncharacterized protein</fullName>
    </submittedName>
</protein>
<name>A0A2I0KA23_PUNGR</name>
<organism evidence="1 2">
    <name type="scientific">Punica granatum</name>
    <name type="common">Pomegranate</name>
    <dbReference type="NCBI Taxonomy" id="22663"/>
    <lineage>
        <taxon>Eukaryota</taxon>
        <taxon>Viridiplantae</taxon>
        <taxon>Streptophyta</taxon>
        <taxon>Embryophyta</taxon>
        <taxon>Tracheophyta</taxon>
        <taxon>Spermatophyta</taxon>
        <taxon>Magnoliopsida</taxon>
        <taxon>eudicotyledons</taxon>
        <taxon>Gunneridae</taxon>
        <taxon>Pentapetalae</taxon>
        <taxon>rosids</taxon>
        <taxon>malvids</taxon>
        <taxon>Myrtales</taxon>
        <taxon>Lythraceae</taxon>
        <taxon>Punica</taxon>
    </lineage>
</organism>
<evidence type="ECO:0000313" key="1">
    <source>
        <dbReference type="EMBL" id="PKI64586.1"/>
    </source>
</evidence>
<proteinExistence type="predicted"/>
<sequence length="144" mass="16653">MPEYEEGRISLRDMEPELKKEGAQALKPYTRCLLKAIERASDATYMIRSIGVKESQRLRHVNFFRKIPMKKCILHIKLSNGPLQAYGKGEDSADGDSQQHSEWETVELDPRCYSELRPDIPLAWQLAIENVCELEQRKVVHAKQ</sequence>
<comment type="caution">
    <text evidence="1">The sequence shown here is derived from an EMBL/GenBank/DDBJ whole genome shotgun (WGS) entry which is preliminary data.</text>
</comment>
<dbReference type="AlphaFoldDB" id="A0A2I0KA23"/>